<evidence type="ECO:0000256" key="1">
    <source>
        <dbReference type="ARBA" id="ARBA00022741"/>
    </source>
</evidence>
<accession>A0ABZ3LN89</accession>
<proteinExistence type="predicted"/>
<reference evidence="3" key="1">
    <citation type="submission" date="2017-08" db="EMBL/GenBank/DDBJ databases">
        <authorList>
            <person name="Polle J.E."/>
            <person name="Barry K."/>
            <person name="Cushman J."/>
            <person name="Schmutz J."/>
            <person name="Tran D."/>
            <person name="Hathwaick L.T."/>
            <person name="Yim W.C."/>
            <person name="Jenkins J."/>
            <person name="Mckie-Krisberg Z.M."/>
            <person name="Prochnik S."/>
            <person name="Lindquist E."/>
            <person name="Dockter R.B."/>
            <person name="Adam C."/>
            <person name="Molina H."/>
            <person name="Bunkerborg J."/>
            <person name="Jin E."/>
            <person name="Buchheim M."/>
            <person name="Magnuson J."/>
        </authorList>
    </citation>
    <scope>NUCLEOTIDE SEQUENCE</scope>
    <source>
        <strain evidence="3">CCAP 19/18</strain>
    </source>
</reference>
<dbReference type="InterPro" id="IPR051995">
    <property type="entry name" value="Ciliary_GTPase"/>
</dbReference>
<dbReference type="PANTHER" id="PTHR46090:SF2">
    <property type="entry name" value="ADP-RIBOSYLATION FACTOR-LIKE PROTEIN 13B"/>
    <property type="match status" value="1"/>
</dbReference>
<evidence type="ECO:0000256" key="2">
    <source>
        <dbReference type="ARBA" id="ARBA00023134"/>
    </source>
</evidence>
<dbReference type="InterPro" id="IPR006689">
    <property type="entry name" value="Small_GTPase_ARF/SAR"/>
</dbReference>
<sequence>MAGISWWDDRVGGEAQRGLQAVGRWPQPAHSIRRVWKSYLAEVHGVVFVVDAADRGRFDECQQVLLQTIDQKHLHGKPILVLANKQDLNGAASSAGA</sequence>
<gene>
    <name evidence="3" type="ORF">DUNSADRAFT_4346</name>
</gene>
<protein>
    <submittedName>
        <fullName evidence="3">ADP-ribosylation factor family-domain-containing protein</fullName>
    </submittedName>
</protein>
<dbReference type="Proteomes" id="UP000815325">
    <property type="component" value="Unassembled WGS sequence"/>
</dbReference>
<organism evidence="3 4">
    <name type="scientific">Dunaliella salina</name>
    <name type="common">Green alga</name>
    <name type="synonym">Protococcus salinus</name>
    <dbReference type="NCBI Taxonomy" id="3046"/>
    <lineage>
        <taxon>Eukaryota</taxon>
        <taxon>Viridiplantae</taxon>
        <taxon>Chlorophyta</taxon>
        <taxon>core chlorophytes</taxon>
        <taxon>Chlorophyceae</taxon>
        <taxon>CS clade</taxon>
        <taxon>Chlamydomonadales</taxon>
        <taxon>Dunaliellaceae</taxon>
        <taxon>Dunaliella</taxon>
    </lineage>
</organism>
<dbReference type="EMBL" id="MU069453">
    <property type="protein sequence ID" value="KAF5842887.1"/>
    <property type="molecule type" value="Genomic_DNA"/>
</dbReference>
<keyword evidence="4" id="KW-1185">Reference proteome</keyword>
<name>A0ABZ3LN89_DUNSA</name>
<comment type="caution">
    <text evidence="3">The sequence shown here is derived from an EMBL/GenBank/DDBJ whole genome shotgun (WGS) entry which is preliminary data.</text>
</comment>
<dbReference type="InterPro" id="IPR027417">
    <property type="entry name" value="P-loop_NTPase"/>
</dbReference>
<dbReference type="SUPFAM" id="SSF52540">
    <property type="entry name" value="P-loop containing nucleoside triphosphate hydrolases"/>
    <property type="match status" value="1"/>
</dbReference>
<keyword evidence="1" id="KW-0547">Nucleotide-binding</keyword>
<dbReference type="PRINTS" id="PR00328">
    <property type="entry name" value="SAR1GTPBP"/>
</dbReference>
<evidence type="ECO:0000313" key="3">
    <source>
        <dbReference type="EMBL" id="KAF5842887.1"/>
    </source>
</evidence>
<dbReference type="Pfam" id="PF00025">
    <property type="entry name" value="Arf"/>
    <property type="match status" value="1"/>
</dbReference>
<evidence type="ECO:0000313" key="4">
    <source>
        <dbReference type="Proteomes" id="UP000815325"/>
    </source>
</evidence>
<dbReference type="PANTHER" id="PTHR46090">
    <property type="entry name" value="ADP-RIBOSYLATION FACTOR-LIKE PROTEIN 13B"/>
    <property type="match status" value="1"/>
</dbReference>
<keyword evidence="2" id="KW-0342">GTP-binding</keyword>
<dbReference type="Gene3D" id="3.40.50.300">
    <property type="entry name" value="P-loop containing nucleotide triphosphate hydrolases"/>
    <property type="match status" value="1"/>
</dbReference>